<dbReference type="EMBL" id="JAMXLY010000075">
    <property type="protein sequence ID" value="MCO6026559.1"/>
    <property type="molecule type" value="Genomic_DNA"/>
</dbReference>
<sequence>MKKTCYLVFAVFFILLAFSSCNPTHDEISPKALITEDQLTAGLTLTPKSQGNNNITVTTSPVRYLKVFNADTKQEIGEGTNVSLQVAPPTKELNVYVETMNEDGSIVKSGIKSLEVTEYTDLPAIYDQIFGDGKGGYTTTYWTWDTTDNNGVVWGNGGYMSDISPAWWQVTKDQIDEQATGKGLGTDGLKGWFSLSLSGVTASRGETGSVTVSSNSVKAGWDIGTMTFSGTIPLMGIQVNNNNVRQFVYQILKADGDHLYLCAPEPNVTSQGGTAWFWCFKKTTKEWCDAQK</sequence>
<keyword evidence="3" id="KW-1185">Reference proteome</keyword>
<accession>A0ABT1BZP2</accession>
<keyword evidence="1" id="KW-0732">Signal</keyword>
<reference evidence="2 3" key="1">
    <citation type="submission" date="2022-06" db="EMBL/GenBank/DDBJ databases">
        <title>A taxonomic note on the genus Prevotella: Description of four novel genera and emended description of the genera Hallella and Xylanibacter.</title>
        <authorList>
            <person name="Hitch T.C.A."/>
        </authorList>
    </citation>
    <scope>NUCLEOTIDE SEQUENCE [LARGE SCALE GENOMIC DNA]</scope>
    <source>
        <strain evidence="2 3">DSM 100619</strain>
    </source>
</reference>
<proteinExistence type="predicted"/>
<gene>
    <name evidence="2" type="ORF">NG821_12060</name>
</gene>
<name>A0ABT1BZP2_9BACT</name>
<evidence type="ECO:0000256" key="1">
    <source>
        <dbReference type="SAM" id="SignalP"/>
    </source>
</evidence>
<feature type="chain" id="PRO_5046349283" evidence="1">
    <location>
        <begin position="20"/>
        <end position="292"/>
    </location>
</feature>
<evidence type="ECO:0000313" key="2">
    <source>
        <dbReference type="EMBL" id="MCO6026559.1"/>
    </source>
</evidence>
<dbReference type="Proteomes" id="UP001204015">
    <property type="component" value="Unassembled WGS sequence"/>
</dbReference>
<dbReference type="PROSITE" id="PS51257">
    <property type="entry name" value="PROKAR_LIPOPROTEIN"/>
    <property type="match status" value="1"/>
</dbReference>
<dbReference type="RefSeq" id="WP_252761909.1">
    <property type="nucleotide sequence ID" value="NZ_JAMXLY010000075.1"/>
</dbReference>
<feature type="signal peptide" evidence="1">
    <location>
        <begin position="1"/>
        <end position="19"/>
    </location>
</feature>
<comment type="caution">
    <text evidence="2">The sequence shown here is derived from an EMBL/GenBank/DDBJ whole genome shotgun (WGS) entry which is preliminary data.</text>
</comment>
<evidence type="ECO:0000313" key="3">
    <source>
        <dbReference type="Proteomes" id="UP001204015"/>
    </source>
</evidence>
<organism evidence="2 3">
    <name type="scientific">Segatella cerevisiae</name>
    <dbReference type="NCBI Taxonomy" id="2053716"/>
    <lineage>
        <taxon>Bacteria</taxon>
        <taxon>Pseudomonadati</taxon>
        <taxon>Bacteroidota</taxon>
        <taxon>Bacteroidia</taxon>
        <taxon>Bacteroidales</taxon>
        <taxon>Prevotellaceae</taxon>
        <taxon>Segatella</taxon>
    </lineage>
</organism>
<protein>
    <submittedName>
        <fullName evidence="2">Uncharacterized protein</fullName>
    </submittedName>
</protein>